<dbReference type="PANTHER" id="PTHR11552:SF138">
    <property type="entry name" value="DEHYDROGENASE PKFF-RELATED"/>
    <property type="match status" value="1"/>
</dbReference>
<dbReference type="Pfam" id="PF05199">
    <property type="entry name" value="GMC_oxred_C"/>
    <property type="match status" value="1"/>
</dbReference>
<gene>
    <name evidence="3" type="ORF">ED733_000657</name>
</gene>
<dbReference type="InterPro" id="IPR012132">
    <property type="entry name" value="GMC_OxRdtase"/>
</dbReference>
<evidence type="ECO:0000313" key="3">
    <source>
        <dbReference type="EMBL" id="TWU70537.1"/>
    </source>
</evidence>
<dbReference type="EMBL" id="SBHS01000075">
    <property type="protein sequence ID" value="TWU70537.1"/>
    <property type="molecule type" value="Genomic_DNA"/>
</dbReference>
<evidence type="ECO:0000313" key="4">
    <source>
        <dbReference type="Proteomes" id="UP000317257"/>
    </source>
</evidence>
<dbReference type="Proteomes" id="UP000317257">
    <property type="component" value="Unassembled WGS sequence"/>
</dbReference>
<dbReference type="AlphaFoldDB" id="A0A5C6G030"/>
<proteinExistence type="predicted"/>
<accession>A0A5C6G030</accession>
<organism evidence="3 4">
    <name type="scientific">Metarhizium rileyi (strain RCEF 4871)</name>
    <name type="common">Nomuraea rileyi</name>
    <dbReference type="NCBI Taxonomy" id="1649241"/>
    <lineage>
        <taxon>Eukaryota</taxon>
        <taxon>Fungi</taxon>
        <taxon>Dikarya</taxon>
        <taxon>Ascomycota</taxon>
        <taxon>Pezizomycotina</taxon>
        <taxon>Sordariomycetes</taxon>
        <taxon>Hypocreomycetidae</taxon>
        <taxon>Hypocreales</taxon>
        <taxon>Clavicipitaceae</taxon>
        <taxon>Metarhizium</taxon>
    </lineage>
</organism>
<protein>
    <recommendedName>
        <fullName evidence="2">Glucose-methanol-choline oxidoreductase C-terminal domain-containing protein</fullName>
    </recommendedName>
</protein>
<feature type="domain" description="Glucose-methanol-choline oxidoreductase C-terminal" evidence="2">
    <location>
        <begin position="7"/>
        <end position="114"/>
    </location>
</feature>
<evidence type="ECO:0000259" key="2">
    <source>
        <dbReference type="Pfam" id="PF05199"/>
    </source>
</evidence>
<feature type="region of interest" description="Disordered" evidence="1">
    <location>
        <begin position="1"/>
        <end position="29"/>
    </location>
</feature>
<dbReference type="PANTHER" id="PTHR11552">
    <property type="entry name" value="GLUCOSE-METHANOL-CHOLINE GMC OXIDOREDUCTASE"/>
    <property type="match status" value="1"/>
</dbReference>
<dbReference type="GO" id="GO:0044550">
    <property type="term" value="P:secondary metabolite biosynthetic process"/>
    <property type="evidence" value="ECO:0007669"/>
    <property type="project" value="TreeGrafter"/>
</dbReference>
<dbReference type="InterPro" id="IPR007867">
    <property type="entry name" value="GMC_OxRtase_C"/>
</dbReference>
<dbReference type="GO" id="GO:0016614">
    <property type="term" value="F:oxidoreductase activity, acting on CH-OH group of donors"/>
    <property type="evidence" value="ECO:0007669"/>
    <property type="project" value="InterPro"/>
</dbReference>
<evidence type="ECO:0000256" key="1">
    <source>
        <dbReference type="SAM" id="MobiDB-lite"/>
    </source>
</evidence>
<dbReference type="SUPFAM" id="SSF54373">
    <property type="entry name" value="FAD-linked reductases, C-terminal domain"/>
    <property type="match status" value="1"/>
</dbReference>
<sequence>MDFPRTPRNNATISSTSVRDQPVINPNWLTSKGDQEVALTLMKRLREVWATPELQSISNGPEYCPGANVKTEEAILASIRESLMTVWHPSCTCKMRKKEHPMAVVDNVARVHGV</sequence>
<name>A0A5C6G030_METRR</name>
<dbReference type="Gene3D" id="3.30.560.10">
    <property type="entry name" value="Glucose Oxidase, domain 3"/>
    <property type="match status" value="1"/>
</dbReference>
<reference evidence="4" key="1">
    <citation type="submission" date="2018-12" db="EMBL/GenBank/DDBJ databases">
        <title>The complete genome of Metarhizium rileyi, a key fungal pathogen of Lepidoptera.</title>
        <authorList>
            <person name="Binneck E."/>
            <person name="Lastra C.C.L."/>
            <person name="Sosa-Gomez D.R."/>
        </authorList>
    </citation>
    <scope>NUCLEOTIDE SEQUENCE [LARGE SCALE GENOMIC DNA]</scope>
    <source>
        <strain evidence="4">Cep018-CH2</strain>
    </source>
</reference>
<dbReference type="GO" id="GO:0050660">
    <property type="term" value="F:flavin adenine dinucleotide binding"/>
    <property type="evidence" value="ECO:0007669"/>
    <property type="project" value="InterPro"/>
</dbReference>
<feature type="compositionally biased region" description="Polar residues" evidence="1">
    <location>
        <begin position="7"/>
        <end position="19"/>
    </location>
</feature>
<comment type="caution">
    <text evidence="3">The sequence shown here is derived from an EMBL/GenBank/DDBJ whole genome shotgun (WGS) entry which is preliminary data.</text>
</comment>